<dbReference type="EMBL" id="LWBO01000044">
    <property type="protein sequence ID" value="OQP42611.1"/>
    <property type="molecule type" value="Genomic_DNA"/>
</dbReference>
<evidence type="ECO:0000256" key="1">
    <source>
        <dbReference type="SAM" id="SignalP"/>
    </source>
</evidence>
<gene>
    <name evidence="3" type="ORF">A4D02_13680</name>
</gene>
<sequence>MYRYIIFLLLGGWVPMATQCQLTNTSAQVVVSGGYVVVDNLNLVNNGSFTQSAGTVKFTGSSNTIIGGTGIPQLNALELDKPAARLQLQTGLHIDNQVLFTNGIIDLNNNNIVLGPAAHLVGENENSRITGPAGGYVEITNLLNAPAGFNPGNLGVVITSPANMGATVIRRGHVSQSNGANMPNSIWRYYDIIPANNSALQATVGLHYFDAELNGLAEPMLTVWKSPDNTTWTELGYNTRDGATNFVDETNIAVMARFTLTSELYVLPLMINDLHTKCLNNQVVITWQNRGDITTGQFIIDRSLDGANWQPVATLPVTGSLTYAYTDAQSFTGAWYRIVQVADNGHQHISAAVQSHCGITEVARVFPNPAYGNAWLQLQVANKTKVVMHLYDHKGALVKLQTAGAAAGLNQFDLQMSGLPQGIYSLVVHWDGVVKTIKVVKL</sequence>
<feature type="signal peptide" evidence="1">
    <location>
        <begin position="1"/>
        <end position="19"/>
    </location>
</feature>
<dbReference type="Pfam" id="PF18962">
    <property type="entry name" value="Por_Secre_tail"/>
    <property type="match status" value="1"/>
</dbReference>
<comment type="caution">
    <text evidence="3">The sequence shown here is derived from an EMBL/GenBank/DDBJ whole genome shotgun (WGS) entry which is preliminary data.</text>
</comment>
<evidence type="ECO:0000313" key="3">
    <source>
        <dbReference type="EMBL" id="OQP42611.1"/>
    </source>
</evidence>
<feature type="chain" id="PRO_5047426506" description="Secretion system C-terminal sorting domain-containing protein" evidence="1">
    <location>
        <begin position="20"/>
        <end position="442"/>
    </location>
</feature>
<evidence type="ECO:0000313" key="4">
    <source>
        <dbReference type="Proteomes" id="UP000192277"/>
    </source>
</evidence>
<name>A0ABX3NQP4_9BACT</name>
<dbReference type="Proteomes" id="UP000192277">
    <property type="component" value="Unassembled WGS sequence"/>
</dbReference>
<keyword evidence="1" id="KW-0732">Signal</keyword>
<dbReference type="InterPro" id="IPR026444">
    <property type="entry name" value="Secre_tail"/>
</dbReference>
<dbReference type="InterPro" id="IPR013783">
    <property type="entry name" value="Ig-like_fold"/>
</dbReference>
<protein>
    <recommendedName>
        <fullName evidence="2">Secretion system C-terminal sorting domain-containing protein</fullName>
    </recommendedName>
</protein>
<feature type="domain" description="Secretion system C-terminal sorting" evidence="2">
    <location>
        <begin position="365"/>
        <end position="433"/>
    </location>
</feature>
<accession>A0ABX3NQP4</accession>
<evidence type="ECO:0000259" key="2">
    <source>
        <dbReference type="Pfam" id="PF18962"/>
    </source>
</evidence>
<dbReference type="NCBIfam" id="TIGR04183">
    <property type="entry name" value="Por_Secre_tail"/>
    <property type="match status" value="1"/>
</dbReference>
<keyword evidence="4" id="KW-1185">Reference proteome</keyword>
<proteinExistence type="predicted"/>
<dbReference type="Gene3D" id="2.60.40.10">
    <property type="entry name" value="Immunoglobulins"/>
    <property type="match status" value="1"/>
</dbReference>
<organism evidence="3 4">
    <name type="scientific">Niastella koreensis</name>
    <dbReference type="NCBI Taxonomy" id="354356"/>
    <lineage>
        <taxon>Bacteria</taxon>
        <taxon>Pseudomonadati</taxon>
        <taxon>Bacteroidota</taxon>
        <taxon>Chitinophagia</taxon>
        <taxon>Chitinophagales</taxon>
        <taxon>Chitinophagaceae</taxon>
        <taxon>Niastella</taxon>
    </lineage>
</organism>
<dbReference type="RefSeq" id="WP_014220915.1">
    <property type="nucleotide sequence ID" value="NZ_LWBO01000044.1"/>
</dbReference>
<reference evidence="3 4" key="1">
    <citation type="submission" date="2016-04" db="EMBL/GenBank/DDBJ databases">
        <authorList>
            <person name="Chen L."/>
            <person name="Zhuang W."/>
            <person name="Wang G."/>
        </authorList>
    </citation>
    <scope>NUCLEOTIDE SEQUENCE [LARGE SCALE GENOMIC DNA]</scope>
    <source>
        <strain evidence="4">GR20</strain>
    </source>
</reference>